<dbReference type="Proteomes" id="UP000249061">
    <property type="component" value="Unassembled WGS sequence"/>
</dbReference>
<dbReference type="PANTHER" id="PTHR46696:SF1">
    <property type="entry name" value="CYTOCHROME P450 YJIB-RELATED"/>
    <property type="match status" value="1"/>
</dbReference>
<comment type="similarity">
    <text evidence="1">Belongs to the cytochrome P450 family.</text>
</comment>
<dbReference type="EMBL" id="QFQP01000017">
    <property type="protein sequence ID" value="PZR10486.1"/>
    <property type="molecule type" value="Genomic_DNA"/>
</dbReference>
<comment type="caution">
    <text evidence="3">The sequence shown here is derived from an EMBL/GenBank/DDBJ whole genome shotgun (WGS) entry which is preliminary data.</text>
</comment>
<dbReference type="PANTHER" id="PTHR46696">
    <property type="entry name" value="P450, PUTATIVE (EUROFUNG)-RELATED"/>
    <property type="match status" value="1"/>
</dbReference>
<dbReference type="Gene3D" id="1.10.630.10">
    <property type="entry name" value="Cytochrome P450"/>
    <property type="match status" value="1"/>
</dbReference>
<evidence type="ECO:0000313" key="4">
    <source>
        <dbReference type="Proteomes" id="UP000249061"/>
    </source>
</evidence>
<protein>
    <recommendedName>
        <fullName evidence="5">Cytochrome P450</fullName>
    </recommendedName>
</protein>
<organism evidence="3 4">
    <name type="scientific">Archangium gephyra</name>
    <dbReference type="NCBI Taxonomy" id="48"/>
    <lineage>
        <taxon>Bacteria</taxon>
        <taxon>Pseudomonadati</taxon>
        <taxon>Myxococcota</taxon>
        <taxon>Myxococcia</taxon>
        <taxon>Myxococcales</taxon>
        <taxon>Cystobacterineae</taxon>
        <taxon>Archangiaceae</taxon>
        <taxon>Archangium</taxon>
    </lineage>
</organism>
<evidence type="ECO:0000256" key="1">
    <source>
        <dbReference type="ARBA" id="ARBA00010617"/>
    </source>
</evidence>
<dbReference type="GO" id="GO:0020037">
    <property type="term" value="F:heme binding"/>
    <property type="evidence" value="ECO:0007669"/>
    <property type="project" value="InterPro"/>
</dbReference>
<dbReference type="GO" id="GO:0005506">
    <property type="term" value="F:iron ion binding"/>
    <property type="evidence" value="ECO:0007669"/>
    <property type="project" value="InterPro"/>
</dbReference>
<dbReference type="AlphaFoldDB" id="A0A2W5TDJ2"/>
<feature type="compositionally biased region" description="Basic and acidic residues" evidence="2">
    <location>
        <begin position="213"/>
        <end position="223"/>
    </location>
</feature>
<proteinExistence type="inferred from homology"/>
<dbReference type="PRINTS" id="PR00359">
    <property type="entry name" value="BP450"/>
</dbReference>
<dbReference type="InterPro" id="IPR002397">
    <property type="entry name" value="Cyt_P450_B"/>
</dbReference>
<dbReference type="SUPFAM" id="SSF48264">
    <property type="entry name" value="Cytochrome P450"/>
    <property type="match status" value="1"/>
</dbReference>
<evidence type="ECO:0008006" key="5">
    <source>
        <dbReference type="Google" id="ProtNLM"/>
    </source>
</evidence>
<gene>
    <name evidence="3" type="ORF">DI536_19775</name>
</gene>
<feature type="region of interest" description="Disordered" evidence="2">
    <location>
        <begin position="177"/>
        <end position="223"/>
    </location>
</feature>
<reference evidence="3 4" key="1">
    <citation type="submission" date="2017-08" db="EMBL/GenBank/DDBJ databases">
        <title>Infants hospitalized years apart are colonized by the same room-sourced microbial strains.</title>
        <authorList>
            <person name="Brooks B."/>
            <person name="Olm M.R."/>
            <person name="Firek B.A."/>
            <person name="Baker R."/>
            <person name="Thomas B.C."/>
            <person name="Morowitz M.J."/>
            <person name="Banfield J.F."/>
        </authorList>
    </citation>
    <scope>NUCLEOTIDE SEQUENCE [LARGE SCALE GENOMIC DNA]</scope>
    <source>
        <strain evidence="3">S2_003_000_R2_14</strain>
    </source>
</reference>
<feature type="region of interest" description="Disordered" evidence="2">
    <location>
        <begin position="1"/>
        <end position="23"/>
    </location>
</feature>
<feature type="compositionally biased region" description="Polar residues" evidence="2">
    <location>
        <begin position="1"/>
        <end position="12"/>
    </location>
</feature>
<dbReference type="GO" id="GO:0016705">
    <property type="term" value="F:oxidoreductase activity, acting on paired donors, with incorporation or reduction of molecular oxygen"/>
    <property type="evidence" value="ECO:0007669"/>
    <property type="project" value="InterPro"/>
</dbReference>
<evidence type="ECO:0000313" key="3">
    <source>
        <dbReference type="EMBL" id="PZR10486.1"/>
    </source>
</evidence>
<evidence type="ECO:0000256" key="2">
    <source>
        <dbReference type="SAM" id="MobiDB-lite"/>
    </source>
</evidence>
<sequence>MSTAFASGTETIPTLDLDRELEKPEARADPMAAYARLRALGPVLRSRSMFGESLAITRYADVASVLRDPRAVSDRRSLGDGTRGPMERWWMPGTVKLILNSMVMKDPPDHRRLRSLVQMAFTPAMVARLAERVETITGELLDTMARRPTVELVQDLALPLPLTVIAEMLGVPPRRPRIVPDALRQTGRPRRAQPAGLRAQPAAHGSAQPLHSPVDRAAPRAAR</sequence>
<accession>A0A2W5TDJ2</accession>
<dbReference type="GO" id="GO:0004497">
    <property type="term" value="F:monooxygenase activity"/>
    <property type="evidence" value="ECO:0007669"/>
    <property type="project" value="InterPro"/>
</dbReference>
<name>A0A2W5TDJ2_9BACT</name>
<dbReference type="InterPro" id="IPR036396">
    <property type="entry name" value="Cyt_P450_sf"/>
</dbReference>